<accession>A0A811V626</accession>
<name>A0A811V626_CERCA</name>
<organism evidence="1 2">
    <name type="scientific">Ceratitis capitata</name>
    <name type="common">Mediterranean fruit fly</name>
    <name type="synonym">Tephritis capitata</name>
    <dbReference type="NCBI Taxonomy" id="7213"/>
    <lineage>
        <taxon>Eukaryota</taxon>
        <taxon>Metazoa</taxon>
        <taxon>Ecdysozoa</taxon>
        <taxon>Arthropoda</taxon>
        <taxon>Hexapoda</taxon>
        <taxon>Insecta</taxon>
        <taxon>Pterygota</taxon>
        <taxon>Neoptera</taxon>
        <taxon>Endopterygota</taxon>
        <taxon>Diptera</taxon>
        <taxon>Brachycera</taxon>
        <taxon>Muscomorpha</taxon>
        <taxon>Tephritoidea</taxon>
        <taxon>Tephritidae</taxon>
        <taxon>Ceratitis</taxon>
        <taxon>Ceratitis</taxon>
    </lineage>
</organism>
<dbReference type="Proteomes" id="UP000606786">
    <property type="component" value="Unassembled WGS sequence"/>
</dbReference>
<evidence type="ECO:0000313" key="1">
    <source>
        <dbReference type="EMBL" id="CAD7005875.1"/>
    </source>
</evidence>
<dbReference type="AlphaFoldDB" id="A0A811V626"/>
<evidence type="ECO:0000313" key="2">
    <source>
        <dbReference type="Proteomes" id="UP000606786"/>
    </source>
</evidence>
<reference evidence="1" key="1">
    <citation type="submission" date="2020-11" db="EMBL/GenBank/DDBJ databases">
        <authorList>
            <person name="Whitehead M."/>
        </authorList>
    </citation>
    <scope>NUCLEOTIDE SEQUENCE</scope>
    <source>
        <strain evidence="1">EGII</strain>
    </source>
</reference>
<gene>
    <name evidence="1" type="ORF">CCAP1982_LOCUS14217</name>
</gene>
<feature type="non-terminal residue" evidence="1">
    <location>
        <position position="1"/>
    </location>
</feature>
<comment type="caution">
    <text evidence="1">The sequence shown here is derived from an EMBL/GenBank/DDBJ whole genome shotgun (WGS) entry which is preliminary data.</text>
</comment>
<dbReference type="EMBL" id="CAJHJT010000034">
    <property type="protein sequence ID" value="CAD7005875.1"/>
    <property type="molecule type" value="Genomic_DNA"/>
</dbReference>
<sequence length="75" mass="8039">RLKFCRFCKTVAITIDGQLQHNVKGSNCSDTRCFENEEEGRGKPCAAVVIRETKKTTAATATKTSTVATTAAEGS</sequence>
<keyword evidence="2" id="KW-1185">Reference proteome</keyword>
<proteinExistence type="predicted"/>
<protein>
    <submittedName>
        <fullName evidence="1">(Mediterranean fruit fly) hypothetical protein</fullName>
    </submittedName>
</protein>